<dbReference type="RefSeq" id="WP_073476848.1">
    <property type="nucleotide sequence ID" value="NZ_FQZU01000018.1"/>
</dbReference>
<dbReference type="PROSITE" id="PS51379">
    <property type="entry name" value="4FE4S_FER_2"/>
    <property type="match status" value="2"/>
</dbReference>
<dbReference type="GO" id="GO:0051536">
    <property type="term" value="F:iron-sulfur cluster binding"/>
    <property type="evidence" value="ECO:0007669"/>
    <property type="project" value="UniProtKB-KW"/>
</dbReference>
<keyword evidence="3" id="KW-0411">Iron-sulfur</keyword>
<proteinExistence type="predicted"/>
<keyword evidence="2" id="KW-0408">Iron</keyword>
<evidence type="ECO:0000313" key="6">
    <source>
        <dbReference type="Proteomes" id="UP000183994"/>
    </source>
</evidence>
<keyword evidence="1" id="KW-0479">Metal-binding</keyword>
<evidence type="ECO:0000313" key="5">
    <source>
        <dbReference type="EMBL" id="SHK09604.1"/>
    </source>
</evidence>
<feature type="domain" description="4Fe-4S ferredoxin-type" evidence="4">
    <location>
        <begin position="274"/>
        <end position="299"/>
    </location>
</feature>
<feature type="domain" description="4Fe-4S ferredoxin-type" evidence="4">
    <location>
        <begin position="302"/>
        <end position="331"/>
    </location>
</feature>
<dbReference type="AlphaFoldDB" id="A0A1M6PNM9"/>
<evidence type="ECO:0000259" key="4">
    <source>
        <dbReference type="PROSITE" id="PS51379"/>
    </source>
</evidence>
<evidence type="ECO:0000256" key="1">
    <source>
        <dbReference type="ARBA" id="ARBA00022723"/>
    </source>
</evidence>
<name>A0A1M6PNM9_9BACT</name>
<dbReference type="SUPFAM" id="SSF54862">
    <property type="entry name" value="4Fe-4S ferredoxins"/>
    <property type="match status" value="1"/>
</dbReference>
<accession>A0A1M6PNM9</accession>
<organism evidence="5 6">
    <name type="scientific">Desulfatibacillum alkenivorans DSM 16219</name>
    <dbReference type="NCBI Taxonomy" id="1121393"/>
    <lineage>
        <taxon>Bacteria</taxon>
        <taxon>Pseudomonadati</taxon>
        <taxon>Thermodesulfobacteriota</taxon>
        <taxon>Desulfobacteria</taxon>
        <taxon>Desulfobacterales</taxon>
        <taxon>Desulfatibacillaceae</taxon>
        <taxon>Desulfatibacillum</taxon>
    </lineage>
</organism>
<dbReference type="Pfam" id="PF00037">
    <property type="entry name" value="Fer4"/>
    <property type="match status" value="2"/>
</dbReference>
<dbReference type="STRING" id="1121393.SAMN02745216_02857"/>
<dbReference type="Proteomes" id="UP000183994">
    <property type="component" value="Unassembled WGS sequence"/>
</dbReference>
<evidence type="ECO:0000256" key="2">
    <source>
        <dbReference type="ARBA" id="ARBA00023004"/>
    </source>
</evidence>
<dbReference type="GO" id="GO:0046872">
    <property type="term" value="F:metal ion binding"/>
    <property type="evidence" value="ECO:0007669"/>
    <property type="project" value="UniProtKB-KW"/>
</dbReference>
<dbReference type="EMBL" id="FQZU01000018">
    <property type="protein sequence ID" value="SHK09604.1"/>
    <property type="molecule type" value="Genomic_DNA"/>
</dbReference>
<evidence type="ECO:0000256" key="3">
    <source>
        <dbReference type="ARBA" id="ARBA00023014"/>
    </source>
</evidence>
<reference evidence="6" key="1">
    <citation type="submission" date="2016-11" db="EMBL/GenBank/DDBJ databases">
        <authorList>
            <person name="Varghese N."/>
            <person name="Submissions S."/>
        </authorList>
    </citation>
    <scope>NUCLEOTIDE SEQUENCE [LARGE SCALE GENOMIC DNA]</scope>
    <source>
        <strain evidence="6">DSM 16219</strain>
    </source>
</reference>
<dbReference type="InterPro" id="IPR017900">
    <property type="entry name" value="4Fe4S_Fe_S_CS"/>
</dbReference>
<dbReference type="InterPro" id="IPR017896">
    <property type="entry name" value="4Fe4S_Fe-S-bd"/>
</dbReference>
<keyword evidence="6" id="KW-1185">Reference proteome</keyword>
<dbReference type="Gene3D" id="3.30.70.20">
    <property type="match status" value="1"/>
</dbReference>
<sequence>MQTPEPLKFYAKKLGYPKSETLGTILSTLFDTEEKQKVAAALPGDAPQLSEKTGVPVEDVRNILKVLRHFGAICKNQKVQAEEEVYVLYPGLIELRDAVLLTPGINMDMVELWDHMIRREMPEIFPTWKKLNVPPMMRTIPVEAAVDTRSTVLDEDSARNIIENARQIVAIPCVCRATRHRLNKSPDCPAPEDAHICMLINKFGQEALERGIGAEITTKDALAKLKAAEDAGLVHMTRNNVKSDVALCNCCSCCCTGLFAVNQVKYEAFAPSRFRVKLDEDACLGCGTCVDRCQFHAIECQDVAVIDLESCFGCGNCVSTCPGEALTLEEFRPRDFIRNT</sequence>
<protein>
    <submittedName>
        <fullName evidence="5">4Fe-4S binding domain-containing protein</fullName>
    </submittedName>
</protein>
<dbReference type="PROSITE" id="PS00198">
    <property type="entry name" value="4FE4S_FER_1"/>
    <property type="match status" value="1"/>
</dbReference>
<gene>
    <name evidence="5" type="ORF">SAMN02745216_02857</name>
</gene>
<dbReference type="OrthoDB" id="9810688at2"/>